<dbReference type="AlphaFoldDB" id="A0A8J3S6Y9"/>
<evidence type="ECO:0000313" key="3">
    <source>
        <dbReference type="Proteomes" id="UP000655044"/>
    </source>
</evidence>
<evidence type="ECO:0000313" key="2">
    <source>
        <dbReference type="EMBL" id="GIH88403.1"/>
    </source>
</evidence>
<name>A0A8J3S6Y9_PLARO</name>
<keyword evidence="3" id="KW-1185">Reference proteome</keyword>
<comment type="caution">
    <text evidence="2">The sequence shown here is derived from an EMBL/GenBank/DDBJ whole genome shotgun (WGS) entry which is preliminary data.</text>
</comment>
<dbReference type="RefSeq" id="WP_141704003.1">
    <property type="nucleotide sequence ID" value="NZ_BMQP01000053.1"/>
</dbReference>
<accession>A0A8J3S6Y9</accession>
<gene>
    <name evidence="2" type="ORF">Pro02_68110</name>
</gene>
<organism evidence="2 3">
    <name type="scientific">Planobispora rosea</name>
    <dbReference type="NCBI Taxonomy" id="35762"/>
    <lineage>
        <taxon>Bacteria</taxon>
        <taxon>Bacillati</taxon>
        <taxon>Actinomycetota</taxon>
        <taxon>Actinomycetes</taxon>
        <taxon>Streptosporangiales</taxon>
        <taxon>Streptosporangiaceae</taxon>
        <taxon>Planobispora</taxon>
    </lineage>
</organism>
<dbReference type="Proteomes" id="UP000655044">
    <property type="component" value="Unassembled WGS sequence"/>
</dbReference>
<protein>
    <submittedName>
        <fullName evidence="2">Uncharacterized protein</fullName>
    </submittedName>
</protein>
<reference evidence="2" key="1">
    <citation type="submission" date="2021-01" db="EMBL/GenBank/DDBJ databases">
        <title>Whole genome shotgun sequence of Planobispora rosea NBRC 15558.</title>
        <authorList>
            <person name="Komaki H."/>
            <person name="Tamura T."/>
        </authorList>
    </citation>
    <scope>NUCLEOTIDE SEQUENCE</scope>
    <source>
        <strain evidence="2">NBRC 15558</strain>
    </source>
</reference>
<feature type="region of interest" description="Disordered" evidence="1">
    <location>
        <begin position="126"/>
        <end position="145"/>
    </location>
</feature>
<dbReference type="EMBL" id="BOOI01000080">
    <property type="protein sequence ID" value="GIH88403.1"/>
    <property type="molecule type" value="Genomic_DNA"/>
</dbReference>
<sequence>MSASGQVTDAIAAVFPCHIIAHSARTPWQGLSRLCCGWRRAGGPQLAGGDVAMAFYGDVFRPVGESLPAVDAMAILADMVGVDRERVQDWITVADAARVQPSGGSSCALRWRFSLRVNLREGSCPERGHRAHTIDNPFGVNSGPG</sequence>
<evidence type="ECO:0000256" key="1">
    <source>
        <dbReference type="SAM" id="MobiDB-lite"/>
    </source>
</evidence>
<proteinExistence type="predicted"/>
<dbReference type="OrthoDB" id="3483116at2"/>